<evidence type="ECO:0000313" key="1">
    <source>
        <dbReference type="EMBL" id="CAL1715609.1"/>
    </source>
</evidence>
<proteinExistence type="predicted"/>
<gene>
    <name evidence="1" type="ORF">GFSPODELE1_LOCUS10315</name>
</gene>
<accession>A0ABP1E7W6</accession>
<protein>
    <submittedName>
        <fullName evidence="1">Uncharacterized protein</fullName>
    </submittedName>
</protein>
<reference evidence="2" key="1">
    <citation type="submission" date="2024-04" db="EMBL/GenBank/DDBJ databases">
        <authorList>
            <person name="Shaw F."/>
            <person name="Minotto A."/>
        </authorList>
    </citation>
    <scope>NUCLEOTIDE SEQUENCE [LARGE SCALE GENOMIC DNA]</scope>
</reference>
<name>A0ABP1E7W6_9APHY</name>
<keyword evidence="2" id="KW-1185">Reference proteome</keyword>
<sequence>MNTQSIPPLPQPNNGVGDLSYVVQSVNLSFLAVIDHLSSDALRLTLQDHTNVQNEWHKCHTTFTRLLWRSRVISEDISNAAEEFVENISGTLPHTRLDFSEVQRHSSKYRKNVDRSQNKAKRIVDGFFALSIRVESFGQSLENKRNPAPFRRLLTYFKHGDILRMADLLSEIQQEIASIKNSLRRLAISGMDSSLAGTIALNIQNEQAGRHNAHGHSRQTWISIDLSIAEVQTRTACMNEKVMTLVSLWLTVAAELHSVKNELDFVEQSPNEWYMSQAFAARLRLARELYITTGELSHEAYIAAGCQQSILKVE</sequence>
<evidence type="ECO:0000313" key="2">
    <source>
        <dbReference type="Proteomes" id="UP001497453"/>
    </source>
</evidence>
<organism evidence="1 2">
    <name type="scientific">Somion occarium</name>
    <dbReference type="NCBI Taxonomy" id="3059160"/>
    <lineage>
        <taxon>Eukaryota</taxon>
        <taxon>Fungi</taxon>
        <taxon>Dikarya</taxon>
        <taxon>Basidiomycota</taxon>
        <taxon>Agaricomycotina</taxon>
        <taxon>Agaricomycetes</taxon>
        <taxon>Polyporales</taxon>
        <taxon>Cerrenaceae</taxon>
        <taxon>Somion</taxon>
    </lineage>
</organism>
<dbReference type="EMBL" id="OZ037951">
    <property type="protein sequence ID" value="CAL1715609.1"/>
    <property type="molecule type" value="Genomic_DNA"/>
</dbReference>
<dbReference type="Proteomes" id="UP001497453">
    <property type="component" value="Chromosome 8"/>
</dbReference>